<dbReference type="InterPro" id="IPR013078">
    <property type="entry name" value="His_Pase_superF_clade-1"/>
</dbReference>
<accession>A0A1X0NN77</accession>
<dbReference type="PANTHER" id="PTHR16469:SF44">
    <property type="match status" value="1"/>
</dbReference>
<sequence length="462" mass="51951">MDVGTVHLMTSVQYAQVARRPSVDQHQHYQWLQSVAFTDELLLLRHGERLDHVDRAWRNTTRLPENDPPLSTAGRRQALETGLMFLRQQQRAKVRQRAQGMLSFMLVSPFHRCIETALIVNLVGFHGKLAIFVDPLLSDWHSPKVFPRPPRLGGQYICTANTIGFRPKWETLGTLLVPFFRSILLDEHYALEETMVEEWITTVEKHWLRQEPSFLVWTSASARELLKRSMNVEAERTEHTSNSNRNSNSNSGGGNNLTITTTTTNNNNNNNNSSSGGGGFSGVSYPENASSLMRRVSEAIRVHFDGGAAERATVPACVWEAVQQEAQRLPRVFVPRSTATQQQQQEEKEKEKGKQQQLDTALLPPTRVMMVTHADVVSAVLKHCCPKYHGVDSGFSVPYCSLTGISRRNNFYCIKSDKLSSEEKSGNRKIAVVSAGEPPLLWSVIAETSTTHLQTTILLQYS</sequence>
<dbReference type="SUPFAM" id="SSF53254">
    <property type="entry name" value="Phosphoglycerate mutase-like"/>
    <property type="match status" value="1"/>
</dbReference>
<dbReference type="VEuPathDB" id="TriTrypDB:TM35_000302040"/>
<dbReference type="InterPro" id="IPR051710">
    <property type="entry name" value="Phosphatase_SH3-domain"/>
</dbReference>
<keyword evidence="3" id="KW-1185">Reference proteome</keyword>
<dbReference type="Proteomes" id="UP000192257">
    <property type="component" value="Unassembled WGS sequence"/>
</dbReference>
<evidence type="ECO:0000256" key="1">
    <source>
        <dbReference type="SAM" id="MobiDB-lite"/>
    </source>
</evidence>
<dbReference type="AlphaFoldDB" id="A0A1X0NN77"/>
<feature type="region of interest" description="Disordered" evidence="1">
    <location>
        <begin position="233"/>
        <end position="282"/>
    </location>
</feature>
<dbReference type="GeneID" id="39988307"/>
<gene>
    <name evidence="2" type="ORF">TM35_000302040</name>
</gene>
<feature type="compositionally biased region" description="Low complexity" evidence="1">
    <location>
        <begin position="240"/>
        <end position="274"/>
    </location>
</feature>
<evidence type="ECO:0000313" key="3">
    <source>
        <dbReference type="Proteomes" id="UP000192257"/>
    </source>
</evidence>
<dbReference type="OrthoDB" id="414418at2759"/>
<name>A0A1X0NN77_9TRYP</name>
<proteinExistence type="predicted"/>
<evidence type="ECO:0000313" key="2">
    <source>
        <dbReference type="EMBL" id="ORC86164.1"/>
    </source>
</evidence>
<dbReference type="SMART" id="SM00855">
    <property type="entry name" value="PGAM"/>
    <property type="match status" value="1"/>
</dbReference>
<dbReference type="CDD" id="cd07040">
    <property type="entry name" value="HP"/>
    <property type="match status" value="1"/>
</dbReference>
<dbReference type="RefSeq" id="XP_028880230.1">
    <property type="nucleotide sequence ID" value="XM_029028527.1"/>
</dbReference>
<evidence type="ECO:0008006" key="4">
    <source>
        <dbReference type="Google" id="ProtNLM"/>
    </source>
</evidence>
<organism evidence="2 3">
    <name type="scientific">Trypanosoma theileri</name>
    <dbReference type="NCBI Taxonomy" id="67003"/>
    <lineage>
        <taxon>Eukaryota</taxon>
        <taxon>Discoba</taxon>
        <taxon>Euglenozoa</taxon>
        <taxon>Kinetoplastea</taxon>
        <taxon>Metakinetoplastina</taxon>
        <taxon>Trypanosomatida</taxon>
        <taxon>Trypanosomatidae</taxon>
        <taxon>Trypanosoma</taxon>
    </lineage>
</organism>
<protein>
    <recommendedName>
        <fullName evidence="4">Phosphoglycerate mutase</fullName>
    </recommendedName>
</protein>
<reference evidence="2 3" key="1">
    <citation type="submission" date="2017-03" db="EMBL/GenBank/DDBJ databases">
        <title>An alternative strategy for trypanosome survival in the mammalian bloodstream revealed through genome and transcriptome analysis of the ubiquitous bovine parasite Trypanosoma (Megatrypanum) theileri.</title>
        <authorList>
            <person name="Kelly S."/>
            <person name="Ivens A."/>
            <person name="Mott A."/>
            <person name="O'Neill E."/>
            <person name="Emms D."/>
            <person name="Macleod O."/>
            <person name="Voorheis P."/>
            <person name="Matthews J."/>
            <person name="Matthews K."/>
            <person name="Carrington M."/>
        </authorList>
    </citation>
    <scope>NUCLEOTIDE SEQUENCE [LARGE SCALE GENOMIC DNA]</scope>
    <source>
        <strain evidence="2">Edinburgh</strain>
    </source>
</reference>
<dbReference type="InterPro" id="IPR029033">
    <property type="entry name" value="His_PPase_superfam"/>
</dbReference>
<comment type="caution">
    <text evidence="2">The sequence shown here is derived from an EMBL/GenBank/DDBJ whole genome shotgun (WGS) entry which is preliminary data.</text>
</comment>
<feature type="region of interest" description="Disordered" evidence="1">
    <location>
        <begin position="333"/>
        <end position="358"/>
    </location>
</feature>
<feature type="compositionally biased region" description="Basic and acidic residues" evidence="1">
    <location>
        <begin position="345"/>
        <end position="354"/>
    </location>
</feature>
<dbReference type="PANTHER" id="PTHR16469">
    <property type="entry name" value="UBIQUITIN-ASSOCIATED AND SH3 DOMAIN-CONTAINING BA-RELATED"/>
    <property type="match status" value="1"/>
</dbReference>
<dbReference type="EMBL" id="NBCO01000030">
    <property type="protein sequence ID" value="ORC86164.1"/>
    <property type="molecule type" value="Genomic_DNA"/>
</dbReference>
<dbReference type="Gene3D" id="3.40.50.1240">
    <property type="entry name" value="Phosphoglycerate mutase-like"/>
    <property type="match status" value="1"/>
</dbReference>
<dbReference type="STRING" id="67003.A0A1X0NN77"/>